<sequence length="212" mass="23630">MKKILNVEEMKNMKKIVKILILSCTVTLLAALTACSNNVSDTIRSDSAAETAADDSQGTSGEVNNGADETSESEEKIEAVDFEVTLVTGETVKLSDYKGKKVLLNFWATWCGPCIQEMPAFQRLWEDYPDDFVLLAVNCGETEDEVKAFVEENGYTFHIALDEDLAVSSIYPASSIPLNIIVDEEGYITYAKYGAYDEETTYEHYKELLELE</sequence>
<reference evidence="4" key="1">
    <citation type="submission" date="2020-10" db="EMBL/GenBank/DDBJ databases">
        <authorList>
            <person name="Gilroy R."/>
        </authorList>
    </citation>
    <scope>NUCLEOTIDE SEQUENCE</scope>
    <source>
        <strain evidence="4">CHK178-757</strain>
    </source>
</reference>
<dbReference type="PROSITE" id="PS51352">
    <property type="entry name" value="THIOREDOXIN_2"/>
    <property type="match status" value="1"/>
</dbReference>
<dbReference type="InterPro" id="IPR013766">
    <property type="entry name" value="Thioredoxin_domain"/>
</dbReference>
<feature type="compositionally biased region" description="Low complexity" evidence="1">
    <location>
        <begin position="46"/>
        <end position="56"/>
    </location>
</feature>
<dbReference type="InterPro" id="IPR050553">
    <property type="entry name" value="Thioredoxin_ResA/DsbE_sf"/>
</dbReference>
<organism evidence="4 5">
    <name type="scientific">Candidatus Scybalocola faecigallinarum</name>
    <dbReference type="NCBI Taxonomy" id="2840941"/>
    <lineage>
        <taxon>Bacteria</taxon>
        <taxon>Bacillati</taxon>
        <taxon>Bacillota</taxon>
        <taxon>Clostridia</taxon>
        <taxon>Lachnospirales</taxon>
        <taxon>Lachnospiraceae</taxon>
        <taxon>Lachnospiraceae incertae sedis</taxon>
        <taxon>Candidatus Scybalocola (ex Gilroy et al. 2021)</taxon>
    </lineage>
</organism>
<evidence type="ECO:0000256" key="2">
    <source>
        <dbReference type="SAM" id="SignalP"/>
    </source>
</evidence>
<dbReference type="InterPro" id="IPR000866">
    <property type="entry name" value="AhpC/TSA"/>
</dbReference>
<evidence type="ECO:0000259" key="3">
    <source>
        <dbReference type="PROSITE" id="PS51352"/>
    </source>
</evidence>
<dbReference type="Pfam" id="PF00578">
    <property type="entry name" value="AhpC-TSA"/>
    <property type="match status" value="1"/>
</dbReference>
<comment type="caution">
    <text evidence="4">The sequence shown here is derived from an EMBL/GenBank/DDBJ whole genome shotgun (WGS) entry which is preliminary data.</text>
</comment>
<dbReference type="PANTHER" id="PTHR42852">
    <property type="entry name" value="THIOL:DISULFIDE INTERCHANGE PROTEIN DSBE"/>
    <property type="match status" value="1"/>
</dbReference>
<protein>
    <submittedName>
        <fullName evidence="4">Redoxin domain-containing protein</fullName>
    </submittedName>
</protein>
<feature type="chain" id="PRO_5038535729" evidence="2">
    <location>
        <begin position="31"/>
        <end position="212"/>
    </location>
</feature>
<dbReference type="PANTHER" id="PTHR42852:SF17">
    <property type="entry name" value="THIOREDOXIN-LIKE PROTEIN HI_1115"/>
    <property type="match status" value="1"/>
</dbReference>
<keyword evidence="2" id="KW-0732">Signal</keyword>
<evidence type="ECO:0000313" key="5">
    <source>
        <dbReference type="Proteomes" id="UP000823927"/>
    </source>
</evidence>
<feature type="region of interest" description="Disordered" evidence="1">
    <location>
        <begin position="46"/>
        <end position="75"/>
    </location>
</feature>
<evidence type="ECO:0000256" key="1">
    <source>
        <dbReference type="SAM" id="MobiDB-lite"/>
    </source>
</evidence>
<accession>A0A9D1F3A7</accession>
<proteinExistence type="predicted"/>
<dbReference type="CDD" id="cd02966">
    <property type="entry name" value="TlpA_like_family"/>
    <property type="match status" value="1"/>
</dbReference>
<dbReference type="PROSITE" id="PS51257">
    <property type="entry name" value="PROKAR_LIPOPROTEIN"/>
    <property type="match status" value="1"/>
</dbReference>
<dbReference type="EMBL" id="DVIT01000006">
    <property type="protein sequence ID" value="HIS46252.1"/>
    <property type="molecule type" value="Genomic_DNA"/>
</dbReference>
<feature type="signal peptide" evidence="2">
    <location>
        <begin position="1"/>
        <end position="30"/>
    </location>
</feature>
<gene>
    <name evidence="4" type="ORF">IAB46_01605</name>
</gene>
<evidence type="ECO:0000313" key="4">
    <source>
        <dbReference type="EMBL" id="HIS46252.1"/>
    </source>
</evidence>
<dbReference type="GO" id="GO:0016209">
    <property type="term" value="F:antioxidant activity"/>
    <property type="evidence" value="ECO:0007669"/>
    <property type="project" value="InterPro"/>
</dbReference>
<dbReference type="Gene3D" id="3.40.30.10">
    <property type="entry name" value="Glutaredoxin"/>
    <property type="match status" value="1"/>
</dbReference>
<dbReference type="AlphaFoldDB" id="A0A9D1F3A7"/>
<dbReference type="Proteomes" id="UP000823927">
    <property type="component" value="Unassembled WGS sequence"/>
</dbReference>
<dbReference type="GO" id="GO:0016491">
    <property type="term" value="F:oxidoreductase activity"/>
    <property type="evidence" value="ECO:0007669"/>
    <property type="project" value="InterPro"/>
</dbReference>
<name>A0A9D1F3A7_9FIRM</name>
<feature type="domain" description="Thioredoxin" evidence="3">
    <location>
        <begin position="73"/>
        <end position="212"/>
    </location>
</feature>
<dbReference type="InterPro" id="IPR036249">
    <property type="entry name" value="Thioredoxin-like_sf"/>
</dbReference>
<reference evidence="4" key="2">
    <citation type="journal article" date="2021" name="PeerJ">
        <title>Extensive microbial diversity within the chicken gut microbiome revealed by metagenomics and culture.</title>
        <authorList>
            <person name="Gilroy R."/>
            <person name="Ravi A."/>
            <person name="Getino M."/>
            <person name="Pursley I."/>
            <person name="Horton D.L."/>
            <person name="Alikhan N.F."/>
            <person name="Baker D."/>
            <person name="Gharbi K."/>
            <person name="Hall N."/>
            <person name="Watson M."/>
            <person name="Adriaenssens E.M."/>
            <person name="Foster-Nyarko E."/>
            <person name="Jarju S."/>
            <person name="Secka A."/>
            <person name="Antonio M."/>
            <person name="Oren A."/>
            <person name="Chaudhuri R.R."/>
            <person name="La Ragione R."/>
            <person name="Hildebrand F."/>
            <person name="Pallen M.J."/>
        </authorList>
    </citation>
    <scope>NUCLEOTIDE SEQUENCE</scope>
    <source>
        <strain evidence="4">CHK178-757</strain>
    </source>
</reference>
<dbReference type="SUPFAM" id="SSF52833">
    <property type="entry name" value="Thioredoxin-like"/>
    <property type="match status" value="1"/>
</dbReference>